<dbReference type="SUPFAM" id="SSF88946">
    <property type="entry name" value="Sigma2 domain of RNA polymerase sigma factors"/>
    <property type="match status" value="1"/>
</dbReference>
<dbReference type="PANTHER" id="PTHR43133:SF46">
    <property type="entry name" value="RNA POLYMERASE SIGMA-70 FACTOR ECF SUBFAMILY"/>
    <property type="match status" value="1"/>
</dbReference>
<evidence type="ECO:0000313" key="7">
    <source>
        <dbReference type="EMBL" id="SKC01748.1"/>
    </source>
</evidence>
<dbReference type="InterPro" id="IPR007627">
    <property type="entry name" value="RNA_pol_sigma70_r2"/>
</dbReference>
<dbReference type="Pfam" id="PF08281">
    <property type="entry name" value="Sigma70_r4_2"/>
    <property type="match status" value="1"/>
</dbReference>
<gene>
    <name evidence="7" type="ORF">SAMN05660841_03652</name>
</gene>
<dbReference type="InterPro" id="IPR013249">
    <property type="entry name" value="RNA_pol_sigma70_r4_t2"/>
</dbReference>
<protein>
    <submittedName>
        <fullName evidence="7">RNA polymerase sigma-70 factor, ECF subfamily</fullName>
    </submittedName>
</protein>
<evidence type="ECO:0000256" key="1">
    <source>
        <dbReference type="ARBA" id="ARBA00010641"/>
    </source>
</evidence>
<dbReference type="InterPro" id="IPR039425">
    <property type="entry name" value="RNA_pol_sigma-70-like"/>
</dbReference>
<keyword evidence="8" id="KW-1185">Reference proteome</keyword>
<keyword evidence="3" id="KW-0731">Sigma factor</keyword>
<dbReference type="OrthoDB" id="656273at2"/>
<evidence type="ECO:0000259" key="5">
    <source>
        <dbReference type="Pfam" id="PF04542"/>
    </source>
</evidence>
<dbReference type="STRING" id="1513896.SAMN05660841_03652"/>
<dbReference type="CDD" id="cd06171">
    <property type="entry name" value="Sigma70_r4"/>
    <property type="match status" value="1"/>
</dbReference>
<name>A0A1T5FZY6_9SPHI</name>
<reference evidence="8" key="1">
    <citation type="submission" date="2017-02" db="EMBL/GenBank/DDBJ databases">
        <authorList>
            <person name="Varghese N."/>
            <person name="Submissions S."/>
        </authorList>
    </citation>
    <scope>NUCLEOTIDE SEQUENCE [LARGE SCALE GENOMIC DNA]</scope>
    <source>
        <strain evidence="8">DSM 24091</strain>
    </source>
</reference>
<keyword evidence="2" id="KW-0805">Transcription regulation</keyword>
<evidence type="ECO:0000256" key="3">
    <source>
        <dbReference type="ARBA" id="ARBA00023082"/>
    </source>
</evidence>
<dbReference type="InterPro" id="IPR036388">
    <property type="entry name" value="WH-like_DNA-bd_sf"/>
</dbReference>
<comment type="similarity">
    <text evidence="1">Belongs to the sigma-70 factor family. ECF subfamily.</text>
</comment>
<dbReference type="PANTHER" id="PTHR43133">
    <property type="entry name" value="RNA POLYMERASE ECF-TYPE SIGMA FACTO"/>
    <property type="match status" value="1"/>
</dbReference>
<dbReference type="GO" id="GO:0003677">
    <property type="term" value="F:DNA binding"/>
    <property type="evidence" value="ECO:0007669"/>
    <property type="project" value="InterPro"/>
</dbReference>
<dbReference type="SUPFAM" id="SSF88659">
    <property type="entry name" value="Sigma3 and sigma4 domains of RNA polymerase sigma factors"/>
    <property type="match status" value="1"/>
</dbReference>
<dbReference type="InterPro" id="IPR014284">
    <property type="entry name" value="RNA_pol_sigma-70_dom"/>
</dbReference>
<evidence type="ECO:0000259" key="6">
    <source>
        <dbReference type="Pfam" id="PF08281"/>
    </source>
</evidence>
<dbReference type="NCBIfam" id="TIGR02937">
    <property type="entry name" value="sigma70-ECF"/>
    <property type="match status" value="1"/>
</dbReference>
<proteinExistence type="inferred from homology"/>
<dbReference type="InterPro" id="IPR013324">
    <property type="entry name" value="RNA_pol_sigma_r3/r4-like"/>
</dbReference>
<dbReference type="Pfam" id="PF04542">
    <property type="entry name" value="Sigma70_r2"/>
    <property type="match status" value="1"/>
</dbReference>
<evidence type="ECO:0000256" key="4">
    <source>
        <dbReference type="ARBA" id="ARBA00023163"/>
    </source>
</evidence>
<dbReference type="Proteomes" id="UP000190150">
    <property type="component" value="Unassembled WGS sequence"/>
</dbReference>
<dbReference type="InterPro" id="IPR013325">
    <property type="entry name" value="RNA_pol_sigma_r2"/>
</dbReference>
<dbReference type="RefSeq" id="WP_079645295.1">
    <property type="nucleotide sequence ID" value="NZ_FUZF01000020.1"/>
</dbReference>
<organism evidence="7 8">
    <name type="scientific">Sphingobacterium nematocida</name>
    <dbReference type="NCBI Taxonomy" id="1513896"/>
    <lineage>
        <taxon>Bacteria</taxon>
        <taxon>Pseudomonadati</taxon>
        <taxon>Bacteroidota</taxon>
        <taxon>Sphingobacteriia</taxon>
        <taxon>Sphingobacteriales</taxon>
        <taxon>Sphingobacteriaceae</taxon>
        <taxon>Sphingobacterium</taxon>
    </lineage>
</organism>
<dbReference type="Gene3D" id="1.10.10.10">
    <property type="entry name" value="Winged helix-like DNA-binding domain superfamily/Winged helix DNA-binding domain"/>
    <property type="match status" value="1"/>
</dbReference>
<dbReference type="AlphaFoldDB" id="A0A1T5FZY6"/>
<dbReference type="Gene3D" id="1.10.1740.10">
    <property type="match status" value="1"/>
</dbReference>
<keyword evidence="4" id="KW-0804">Transcription</keyword>
<dbReference type="EMBL" id="FUZF01000020">
    <property type="protein sequence ID" value="SKC01748.1"/>
    <property type="molecule type" value="Genomic_DNA"/>
</dbReference>
<feature type="domain" description="RNA polymerase sigma-70 region 2" evidence="5">
    <location>
        <begin position="22"/>
        <end position="89"/>
    </location>
</feature>
<dbReference type="GO" id="GO:0016987">
    <property type="term" value="F:sigma factor activity"/>
    <property type="evidence" value="ECO:0007669"/>
    <property type="project" value="UniProtKB-KW"/>
</dbReference>
<evidence type="ECO:0000313" key="8">
    <source>
        <dbReference type="Proteomes" id="UP000190150"/>
    </source>
</evidence>
<feature type="domain" description="RNA polymerase sigma factor 70 region 4 type 2" evidence="6">
    <location>
        <begin position="121"/>
        <end position="169"/>
    </location>
</feature>
<sequence length="188" mass="22014">MEANTVYVKTIDIGQESVFEAMYLRFYSPLCYFASKYVIDNNDAEDLVGTVFTKLWRDKGYYDSFDHLRNFLYKATYNACLNHLRGIQRSLQHKKRFAEELSEVGEDYWSGVIRAELITKIFDAIDRLPQHYANVLRLAFAEELKNEEIAERLNLSLQTVKNYKSSGLEMLRKRISPIALFLLTIMMP</sequence>
<accession>A0A1T5FZY6</accession>
<evidence type="ECO:0000256" key="2">
    <source>
        <dbReference type="ARBA" id="ARBA00023015"/>
    </source>
</evidence>
<dbReference type="GO" id="GO:0006352">
    <property type="term" value="P:DNA-templated transcription initiation"/>
    <property type="evidence" value="ECO:0007669"/>
    <property type="project" value="InterPro"/>
</dbReference>